<feature type="domain" description="Mammalian cell entry C-terminal" evidence="3">
    <location>
        <begin position="119"/>
        <end position="299"/>
    </location>
</feature>
<dbReference type="GO" id="GO:0005576">
    <property type="term" value="C:extracellular region"/>
    <property type="evidence" value="ECO:0007669"/>
    <property type="project" value="TreeGrafter"/>
</dbReference>
<protein>
    <submittedName>
        <fullName evidence="4">MCE family protein</fullName>
    </submittedName>
</protein>
<gene>
    <name evidence="4" type="ORF">H1W00_04440</name>
</gene>
<evidence type="ECO:0000256" key="1">
    <source>
        <dbReference type="SAM" id="MobiDB-lite"/>
    </source>
</evidence>
<accession>A0A838XG15</accession>
<reference evidence="4 5" key="1">
    <citation type="submission" date="2020-07" db="EMBL/GenBank/DDBJ databases">
        <title>Draft genome and description of Aeromicrobium phoceense strain Marseille-Q0843 isolated from healthy skin swab.</title>
        <authorList>
            <person name="Boxberger M."/>
            <person name="La Scola B."/>
        </authorList>
    </citation>
    <scope>NUCLEOTIDE SEQUENCE [LARGE SCALE GENOMIC DNA]</scope>
    <source>
        <strain evidence="4 5">Marseille-Q0843</strain>
    </source>
</reference>
<dbReference type="RefSeq" id="WP_181753976.1">
    <property type="nucleotide sequence ID" value="NZ_JACEOG010000001.1"/>
</dbReference>
<evidence type="ECO:0000313" key="4">
    <source>
        <dbReference type="EMBL" id="MBA4607718.1"/>
    </source>
</evidence>
<feature type="compositionally biased region" description="Low complexity" evidence="1">
    <location>
        <begin position="370"/>
        <end position="383"/>
    </location>
</feature>
<dbReference type="Pfam" id="PF11887">
    <property type="entry name" value="Mce4_CUP1"/>
    <property type="match status" value="1"/>
</dbReference>
<comment type="caution">
    <text evidence="4">The sequence shown here is derived from an EMBL/GenBank/DDBJ whole genome shotgun (WGS) entry which is preliminary data.</text>
</comment>
<dbReference type="NCBIfam" id="TIGR00996">
    <property type="entry name" value="Mtu_fam_mce"/>
    <property type="match status" value="1"/>
</dbReference>
<dbReference type="InterPro" id="IPR003399">
    <property type="entry name" value="Mce/MlaD"/>
</dbReference>
<keyword evidence="5" id="KW-1185">Reference proteome</keyword>
<proteinExistence type="predicted"/>
<dbReference type="InterPro" id="IPR005693">
    <property type="entry name" value="Mce"/>
</dbReference>
<name>A0A838XG15_9ACTN</name>
<feature type="region of interest" description="Disordered" evidence="1">
    <location>
        <begin position="370"/>
        <end position="391"/>
    </location>
</feature>
<dbReference type="InterPro" id="IPR024516">
    <property type="entry name" value="Mce_C"/>
</dbReference>
<sequence>MSASTRNRIPRAVLAVVLAAVVLAVVIVLAIVGGSRAETKTITVDFERSVSLYEGSKVRILGVDVGTVEKLTPRGQNVRARIAWDGDYDVPADAQAVIVSPSVVGDRFVQLVPAYTGGAKMPDGAHLDQSRTGTPTELDETFAALDRVATTLGPDGLNEDGAVSDLLASSAKNLDGKGAEIRESIEALSKLTKTADGSKDKLFASVEQIERFVSALEANDASVQRFNASLAGVSDVLADEGDDLQLAVRKLASALEQVQSYVAENRTGLRRNVDGLSKVTRSLAKQRKELADILESGPKALSNLATAYNPTTGTLDSRTSLKGARDGKFTVMTTPEQVAAFCAPASEQNSKYTSACYAMADVLTWLGRQADPSSGAATSAPTSLSDLMGVA</sequence>
<dbReference type="EMBL" id="JACEOG010000001">
    <property type="protein sequence ID" value="MBA4607718.1"/>
    <property type="molecule type" value="Genomic_DNA"/>
</dbReference>
<dbReference type="Pfam" id="PF02470">
    <property type="entry name" value="MlaD"/>
    <property type="match status" value="1"/>
</dbReference>
<organism evidence="4 5">
    <name type="scientific">Aeromicrobium phoceense</name>
    <dbReference type="NCBI Taxonomy" id="2754045"/>
    <lineage>
        <taxon>Bacteria</taxon>
        <taxon>Bacillati</taxon>
        <taxon>Actinomycetota</taxon>
        <taxon>Actinomycetes</taxon>
        <taxon>Propionibacteriales</taxon>
        <taxon>Nocardioidaceae</taxon>
        <taxon>Aeromicrobium</taxon>
    </lineage>
</organism>
<evidence type="ECO:0000313" key="5">
    <source>
        <dbReference type="Proteomes" id="UP000550354"/>
    </source>
</evidence>
<evidence type="ECO:0000259" key="3">
    <source>
        <dbReference type="Pfam" id="PF11887"/>
    </source>
</evidence>
<dbReference type="PANTHER" id="PTHR33371:SF4">
    <property type="entry name" value="INTERMEMBRANE PHOSPHOLIPID TRANSPORT SYSTEM BINDING PROTEIN MLAD"/>
    <property type="match status" value="1"/>
</dbReference>
<dbReference type="InterPro" id="IPR052336">
    <property type="entry name" value="MlaD_Phospholipid_Transporter"/>
</dbReference>
<dbReference type="AlphaFoldDB" id="A0A838XG15"/>
<feature type="domain" description="Mce/MlaD" evidence="2">
    <location>
        <begin position="39"/>
        <end position="113"/>
    </location>
</feature>
<dbReference type="PANTHER" id="PTHR33371">
    <property type="entry name" value="INTERMEMBRANE PHOSPHOLIPID TRANSPORT SYSTEM BINDING PROTEIN MLAD-RELATED"/>
    <property type="match status" value="1"/>
</dbReference>
<evidence type="ECO:0000259" key="2">
    <source>
        <dbReference type="Pfam" id="PF02470"/>
    </source>
</evidence>
<dbReference type="Proteomes" id="UP000550354">
    <property type="component" value="Unassembled WGS sequence"/>
</dbReference>